<keyword evidence="3" id="KW-1185">Reference proteome</keyword>
<evidence type="ECO:0000313" key="2">
    <source>
        <dbReference type="EMBL" id="THD27670.1"/>
    </source>
</evidence>
<accession>A0A4E0S3L8</accession>
<proteinExistence type="predicted"/>
<dbReference type="EMBL" id="JXXN02000356">
    <property type="protein sequence ID" value="THD27670.1"/>
    <property type="molecule type" value="Genomic_DNA"/>
</dbReference>
<dbReference type="Proteomes" id="UP000230066">
    <property type="component" value="Unassembled WGS sequence"/>
</dbReference>
<keyword evidence="1" id="KW-0812">Transmembrane</keyword>
<name>A0A4E0S3L8_FASHE</name>
<dbReference type="AlphaFoldDB" id="A0A4E0S3L8"/>
<comment type="caution">
    <text evidence="2">The sequence shown here is derived from an EMBL/GenBank/DDBJ whole genome shotgun (WGS) entry which is preliminary data.</text>
</comment>
<reference evidence="2" key="1">
    <citation type="submission" date="2019-03" db="EMBL/GenBank/DDBJ databases">
        <title>Improved annotation for the trematode Fasciola hepatica.</title>
        <authorList>
            <person name="Choi Y.-J."/>
            <person name="Martin J."/>
            <person name="Mitreva M."/>
        </authorList>
    </citation>
    <scope>NUCLEOTIDE SEQUENCE [LARGE SCALE GENOMIC DNA]</scope>
</reference>
<sequence>MHTESRTAGTGFDSFRERFSAYLPQLIPHPPPVIRGYGDLPFFHPCRLSRRDTTQRNADFESNQTNLPNTVRLSMPRDSVGARSQDIPISNFQWLLNKKFTCVFMWFGVICLIVGVIALQIASFFRHKRSDILSTGVGCLSASLCLLTVSMFSFLHAHLIVYDWEQDNSATNRPIVTFGMEDQGV</sequence>
<keyword evidence="1" id="KW-0472">Membrane</keyword>
<keyword evidence="1" id="KW-1133">Transmembrane helix</keyword>
<protein>
    <submittedName>
        <fullName evidence="2">Uncharacterized protein</fullName>
    </submittedName>
</protein>
<feature type="transmembrane region" description="Helical" evidence="1">
    <location>
        <begin position="132"/>
        <end position="155"/>
    </location>
</feature>
<gene>
    <name evidence="2" type="ORF">D915_001536</name>
</gene>
<organism evidence="2 3">
    <name type="scientific">Fasciola hepatica</name>
    <name type="common">Liver fluke</name>
    <dbReference type="NCBI Taxonomy" id="6192"/>
    <lineage>
        <taxon>Eukaryota</taxon>
        <taxon>Metazoa</taxon>
        <taxon>Spiralia</taxon>
        <taxon>Lophotrochozoa</taxon>
        <taxon>Platyhelminthes</taxon>
        <taxon>Trematoda</taxon>
        <taxon>Digenea</taxon>
        <taxon>Plagiorchiida</taxon>
        <taxon>Echinostomata</taxon>
        <taxon>Echinostomatoidea</taxon>
        <taxon>Fasciolidae</taxon>
        <taxon>Fasciola</taxon>
    </lineage>
</organism>
<evidence type="ECO:0000313" key="3">
    <source>
        <dbReference type="Proteomes" id="UP000230066"/>
    </source>
</evidence>
<evidence type="ECO:0000256" key="1">
    <source>
        <dbReference type="SAM" id="Phobius"/>
    </source>
</evidence>
<feature type="transmembrane region" description="Helical" evidence="1">
    <location>
        <begin position="103"/>
        <end position="125"/>
    </location>
</feature>